<proteinExistence type="predicted"/>
<evidence type="ECO:0000256" key="1">
    <source>
        <dbReference type="SAM" id="Phobius"/>
    </source>
</evidence>
<evidence type="ECO:0000259" key="2">
    <source>
        <dbReference type="Pfam" id="PF00892"/>
    </source>
</evidence>
<sequence>MSVLLPLLAAVLQASSVTLDKAILRMRRVDFREYTGVSFPLLFLITLAAFLIVRPPFPLTLLGGSMGFLILASSGMTVVTNIAYYRALDHDRLQEMETLGLLAAIPTIVGSGILFSDERNPAVLVPALIAAIAVIWSYWERHHFAIARRTLPFLLWALAAGPAQAAVLKILLASWNPISLELVRSAITAAVFGMLFRQSMRPVSLHAFRFLLATNVLSAVAWFLFYFSYQRSGVVYTVLLFSLQPLLVYLGSAVFLREPFHWKKFAAFQIVLGSIIAAELLG</sequence>
<feature type="transmembrane region" description="Helical" evidence="1">
    <location>
        <begin position="233"/>
        <end position="256"/>
    </location>
</feature>
<name>A0A1G2LEX0_9BACT</name>
<feature type="domain" description="EamA" evidence="2">
    <location>
        <begin position="165"/>
        <end position="276"/>
    </location>
</feature>
<evidence type="ECO:0000313" key="4">
    <source>
        <dbReference type="Proteomes" id="UP000178977"/>
    </source>
</evidence>
<feature type="transmembrane region" description="Helical" evidence="1">
    <location>
        <begin position="151"/>
        <end position="172"/>
    </location>
</feature>
<reference evidence="3 4" key="1">
    <citation type="journal article" date="2016" name="Nat. Commun.">
        <title>Thousands of microbial genomes shed light on interconnected biogeochemical processes in an aquifer system.</title>
        <authorList>
            <person name="Anantharaman K."/>
            <person name="Brown C.T."/>
            <person name="Hug L.A."/>
            <person name="Sharon I."/>
            <person name="Castelle C.J."/>
            <person name="Probst A.J."/>
            <person name="Thomas B.C."/>
            <person name="Singh A."/>
            <person name="Wilkins M.J."/>
            <person name="Karaoz U."/>
            <person name="Brodie E.L."/>
            <person name="Williams K.H."/>
            <person name="Hubbard S.S."/>
            <person name="Banfield J.F."/>
        </authorList>
    </citation>
    <scope>NUCLEOTIDE SEQUENCE [LARGE SCALE GENOMIC DNA]</scope>
</reference>
<gene>
    <name evidence="3" type="ORF">A3A44_01180</name>
</gene>
<keyword evidence="1" id="KW-1133">Transmembrane helix</keyword>
<dbReference type="SUPFAM" id="SSF103481">
    <property type="entry name" value="Multidrug resistance efflux transporter EmrE"/>
    <property type="match status" value="1"/>
</dbReference>
<dbReference type="EMBL" id="MHQT01000001">
    <property type="protein sequence ID" value="OHA10193.1"/>
    <property type="molecule type" value="Genomic_DNA"/>
</dbReference>
<comment type="caution">
    <text evidence="3">The sequence shown here is derived from an EMBL/GenBank/DDBJ whole genome shotgun (WGS) entry which is preliminary data.</text>
</comment>
<keyword evidence="1" id="KW-0472">Membrane</keyword>
<keyword evidence="1" id="KW-0812">Transmembrane</keyword>
<feature type="transmembrane region" description="Helical" evidence="1">
    <location>
        <begin position="59"/>
        <end position="84"/>
    </location>
</feature>
<feature type="transmembrane region" description="Helical" evidence="1">
    <location>
        <begin position="121"/>
        <end position="139"/>
    </location>
</feature>
<dbReference type="Pfam" id="PF00892">
    <property type="entry name" value="EamA"/>
    <property type="match status" value="1"/>
</dbReference>
<feature type="transmembrane region" description="Helical" evidence="1">
    <location>
        <begin position="34"/>
        <end position="53"/>
    </location>
</feature>
<organism evidence="3 4">
    <name type="scientific">Candidatus Sungbacteria bacterium RIFCSPLOWO2_01_FULL_60_25</name>
    <dbReference type="NCBI Taxonomy" id="1802281"/>
    <lineage>
        <taxon>Bacteria</taxon>
        <taxon>Candidatus Sungiibacteriota</taxon>
    </lineage>
</organism>
<evidence type="ECO:0000313" key="3">
    <source>
        <dbReference type="EMBL" id="OHA10193.1"/>
    </source>
</evidence>
<dbReference type="AlphaFoldDB" id="A0A1G2LEX0"/>
<dbReference type="STRING" id="1802281.A3A44_01180"/>
<dbReference type="InterPro" id="IPR037185">
    <property type="entry name" value="EmrE-like"/>
</dbReference>
<dbReference type="Proteomes" id="UP000178977">
    <property type="component" value="Unassembled WGS sequence"/>
</dbReference>
<dbReference type="InterPro" id="IPR000620">
    <property type="entry name" value="EamA_dom"/>
</dbReference>
<dbReference type="GO" id="GO:0016020">
    <property type="term" value="C:membrane"/>
    <property type="evidence" value="ECO:0007669"/>
    <property type="project" value="InterPro"/>
</dbReference>
<feature type="transmembrane region" description="Helical" evidence="1">
    <location>
        <begin position="96"/>
        <end position="115"/>
    </location>
</feature>
<protein>
    <recommendedName>
        <fullName evidence="2">EamA domain-containing protein</fullName>
    </recommendedName>
</protein>
<accession>A0A1G2LEX0</accession>
<feature type="transmembrane region" description="Helical" evidence="1">
    <location>
        <begin position="208"/>
        <end position="227"/>
    </location>
</feature>